<dbReference type="PANTHER" id="PTHR38451">
    <property type="entry name" value="TRNA (ADENINE(22)-N(1))-METHYLTRANSFERASE"/>
    <property type="match status" value="1"/>
</dbReference>
<dbReference type="EMBL" id="JACRTP010000001">
    <property type="protein sequence ID" value="MBC8627319.1"/>
    <property type="molecule type" value="Genomic_DNA"/>
</dbReference>
<dbReference type="PIRSF" id="PIRSF018637">
    <property type="entry name" value="TrmK"/>
    <property type="match status" value="1"/>
</dbReference>
<dbReference type="RefSeq" id="WP_117456702.1">
    <property type="nucleotide sequence ID" value="NZ_DAWEHX010000006.1"/>
</dbReference>
<keyword evidence="2" id="KW-0808">Transferase</keyword>
<dbReference type="GO" id="GO:0032259">
    <property type="term" value="P:methylation"/>
    <property type="evidence" value="ECO:0007669"/>
    <property type="project" value="UniProtKB-KW"/>
</dbReference>
<dbReference type="Gene3D" id="3.40.50.150">
    <property type="entry name" value="Vaccinia Virus protein VP39"/>
    <property type="match status" value="1"/>
</dbReference>
<proteinExistence type="predicted"/>
<name>A0ABR7P7D9_9FIRM</name>
<dbReference type="PANTHER" id="PTHR38451:SF1">
    <property type="entry name" value="TRNA (ADENINE(22)-N(1))-METHYLTRANSFERASE"/>
    <property type="match status" value="1"/>
</dbReference>
<keyword evidence="3" id="KW-1185">Reference proteome</keyword>
<sequence length="231" mass="26404">MQISKRLEAVASFVEQGSVIADVGCDHGYIPIYLYQKGMIPKAIAMDVNKGPLERAEIHIREYGLGEYITTRLSDGVRALKPNEADAVVIAGMGGALMEKIIEEGEETLNSVSYLILQPQSELAHFRRFLHQKGYCIEQEKMVLEDGKYYPMMKVRKGRESYVREIDYRFGKGLLEEKNQVLYQFLLKEQKSLETVKARLESANTKTAKARQKEIEIDLNYAKEALKEYEV</sequence>
<dbReference type="SUPFAM" id="SSF53335">
    <property type="entry name" value="S-adenosyl-L-methionine-dependent methyltransferases"/>
    <property type="match status" value="1"/>
</dbReference>
<gene>
    <name evidence="2" type="ORF">H8712_01530</name>
</gene>
<evidence type="ECO:0000313" key="3">
    <source>
        <dbReference type="Proteomes" id="UP000661649"/>
    </source>
</evidence>
<comment type="caution">
    <text evidence="2">The sequence shown here is derived from an EMBL/GenBank/DDBJ whole genome shotgun (WGS) entry which is preliminary data.</text>
</comment>
<keyword evidence="2" id="KW-0489">Methyltransferase</keyword>
<dbReference type="CDD" id="cd02440">
    <property type="entry name" value="AdoMet_MTases"/>
    <property type="match status" value="1"/>
</dbReference>
<feature type="coiled-coil region" evidence="1">
    <location>
        <begin position="186"/>
        <end position="213"/>
    </location>
</feature>
<accession>A0ABR7P7D9</accession>
<evidence type="ECO:0000313" key="2">
    <source>
        <dbReference type="EMBL" id="MBC8627319.1"/>
    </source>
</evidence>
<dbReference type="InterPro" id="IPR006901">
    <property type="entry name" value="TrmK"/>
</dbReference>
<dbReference type="Pfam" id="PF12847">
    <property type="entry name" value="Methyltransf_18"/>
    <property type="match status" value="1"/>
</dbReference>
<keyword evidence="1" id="KW-0175">Coiled coil</keyword>
<dbReference type="InterPro" id="IPR029063">
    <property type="entry name" value="SAM-dependent_MTases_sf"/>
</dbReference>
<dbReference type="Gene3D" id="1.10.287.1890">
    <property type="match status" value="1"/>
</dbReference>
<protein>
    <submittedName>
        <fullName evidence="2">SAM-dependent methyltransferase</fullName>
    </submittedName>
</protein>
<evidence type="ECO:0000256" key="1">
    <source>
        <dbReference type="SAM" id="Coils"/>
    </source>
</evidence>
<reference evidence="2 3" key="1">
    <citation type="submission" date="2020-08" db="EMBL/GenBank/DDBJ databases">
        <title>Genome public.</title>
        <authorList>
            <person name="Liu C."/>
            <person name="Sun Q."/>
        </authorList>
    </citation>
    <scope>NUCLEOTIDE SEQUENCE [LARGE SCALE GENOMIC DNA]</scope>
    <source>
        <strain evidence="2 3">3_YM_SP_D4_24.mj</strain>
    </source>
</reference>
<dbReference type="Proteomes" id="UP000661649">
    <property type="component" value="Unassembled WGS sequence"/>
</dbReference>
<dbReference type="GO" id="GO:0008168">
    <property type="term" value="F:methyltransferase activity"/>
    <property type="evidence" value="ECO:0007669"/>
    <property type="project" value="UniProtKB-KW"/>
</dbReference>
<organism evidence="2 3">
    <name type="scientific">Blautia stercoris</name>
    <dbReference type="NCBI Taxonomy" id="871664"/>
    <lineage>
        <taxon>Bacteria</taxon>
        <taxon>Bacillati</taxon>
        <taxon>Bacillota</taxon>
        <taxon>Clostridia</taxon>
        <taxon>Lachnospirales</taxon>
        <taxon>Lachnospiraceae</taxon>
        <taxon>Blautia</taxon>
    </lineage>
</organism>